<dbReference type="SUPFAM" id="SSF117289">
    <property type="entry name" value="Nucleoporin domain"/>
    <property type="match status" value="1"/>
</dbReference>
<evidence type="ECO:0000256" key="7">
    <source>
        <dbReference type="ARBA" id="ARBA00023242"/>
    </source>
</evidence>
<protein>
    <submittedName>
        <fullName evidence="11">Nucleoporin-like domain-containing protein</fullName>
    </submittedName>
</protein>
<evidence type="ECO:0000256" key="8">
    <source>
        <dbReference type="SAM" id="MobiDB-lite"/>
    </source>
</evidence>
<dbReference type="EMBL" id="BPQB01000005">
    <property type="protein sequence ID" value="GJE86912.1"/>
    <property type="molecule type" value="Genomic_DNA"/>
</dbReference>
<dbReference type="AlphaFoldDB" id="A0A9P3G2I4"/>
<dbReference type="GO" id="GO:0016973">
    <property type="term" value="P:poly(A)+ mRNA export from nucleus"/>
    <property type="evidence" value="ECO:0007669"/>
    <property type="project" value="TreeGrafter"/>
</dbReference>
<dbReference type="PANTHER" id="PTHR13405">
    <property type="entry name" value="NUCLEAR PORE COMPLEX PROTEIN NUP133"/>
    <property type="match status" value="1"/>
</dbReference>
<comment type="caution">
    <text evidence="11">The sequence shown here is derived from an EMBL/GenBank/DDBJ whole genome shotgun (WGS) entry which is preliminary data.</text>
</comment>
<evidence type="ECO:0000256" key="6">
    <source>
        <dbReference type="ARBA" id="ARBA00023010"/>
    </source>
</evidence>
<keyword evidence="3" id="KW-0813">Transport</keyword>
<feature type="region of interest" description="Disordered" evidence="8">
    <location>
        <begin position="1"/>
        <end position="76"/>
    </location>
</feature>
<evidence type="ECO:0000256" key="4">
    <source>
        <dbReference type="ARBA" id="ARBA00022816"/>
    </source>
</evidence>
<comment type="similarity">
    <text evidence="2">Belongs to the nucleoporin Nup133 family.</text>
</comment>
<comment type="subcellular location">
    <subcellularLocation>
        <location evidence="1">Nucleus envelope</location>
    </subcellularLocation>
</comment>
<feature type="compositionally biased region" description="Basic and acidic residues" evidence="8">
    <location>
        <begin position="56"/>
        <end position="67"/>
    </location>
</feature>
<keyword evidence="7" id="KW-0539">Nucleus</keyword>
<keyword evidence="6" id="KW-0811">Translocation</keyword>
<keyword evidence="4" id="KW-0509">mRNA transport</keyword>
<dbReference type="InterPro" id="IPR015943">
    <property type="entry name" value="WD40/YVTN_repeat-like_dom_sf"/>
</dbReference>
<dbReference type="GO" id="GO:0006606">
    <property type="term" value="P:protein import into nucleus"/>
    <property type="evidence" value="ECO:0007669"/>
    <property type="project" value="TreeGrafter"/>
</dbReference>
<reference evidence="11 12" key="1">
    <citation type="submission" date="2021-08" db="EMBL/GenBank/DDBJ databases">
        <title>Draft Genome Sequence of Phanerochaete sordida strain YK-624.</title>
        <authorList>
            <person name="Mori T."/>
            <person name="Dohra H."/>
            <person name="Suzuki T."/>
            <person name="Kawagishi H."/>
            <person name="Hirai H."/>
        </authorList>
    </citation>
    <scope>NUCLEOTIDE SEQUENCE [LARGE SCALE GENOMIC DNA]</scope>
    <source>
        <strain evidence="11 12">YK-624</strain>
    </source>
</reference>
<dbReference type="Gene3D" id="2.130.10.10">
    <property type="entry name" value="YVTN repeat-like/Quinoprotein amine dehydrogenase"/>
    <property type="match status" value="1"/>
</dbReference>
<evidence type="ECO:0000256" key="2">
    <source>
        <dbReference type="ARBA" id="ARBA00005569"/>
    </source>
</evidence>
<dbReference type="OrthoDB" id="103454at2759"/>
<dbReference type="InterPro" id="IPR007187">
    <property type="entry name" value="Nucleoporin_Nup133/Nup155_C"/>
</dbReference>
<dbReference type="InterPro" id="IPR037624">
    <property type="entry name" value="Nup133-like"/>
</dbReference>
<accession>A0A9P3G2I4</accession>
<feature type="domain" description="Nucleoporin Nup133/Nup155-like C-terminal" evidence="9">
    <location>
        <begin position="624"/>
        <end position="1215"/>
    </location>
</feature>
<dbReference type="InterPro" id="IPR014908">
    <property type="entry name" value="Nucleoporin_Nup133/Nup155_N"/>
</dbReference>
<evidence type="ECO:0000259" key="10">
    <source>
        <dbReference type="Pfam" id="PF08801"/>
    </source>
</evidence>
<organism evidence="11 12">
    <name type="scientific">Phanerochaete sordida</name>
    <dbReference type="NCBI Taxonomy" id="48140"/>
    <lineage>
        <taxon>Eukaryota</taxon>
        <taxon>Fungi</taxon>
        <taxon>Dikarya</taxon>
        <taxon>Basidiomycota</taxon>
        <taxon>Agaricomycotina</taxon>
        <taxon>Agaricomycetes</taxon>
        <taxon>Polyporales</taxon>
        <taxon>Phanerochaetaceae</taxon>
        <taxon>Phanerochaete</taxon>
    </lineage>
</organism>
<evidence type="ECO:0000313" key="11">
    <source>
        <dbReference type="EMBL" id="GJE86912.1"/>
    </source>
</evidence>
<keyword evidence="5" id="KW-0653">Protein transport</keyword>
<feature type="domain" description="Nucleoporin Nup133/Nup155-like N-terminal" evidence="10">
    <location>
        <begin position="99"/>
        <end position="380"/>
    </location>
</feature>
<dbReference type="Proteomes" id="UP000703269">
    <property type="component" value="Unassembled WGS sequence"/>
</dbReference>
<proteinExistence type="inferred from homology"/>
<dbReference type="GO" id="GO:0031080">
    <property type="term" value="C:nuclear pore outer ring"/>
    <property type="evidence" value="ECO:0007669"/>
    <property type="project" value="TreeGrafter"/>
</dbReference>
<dbReference type="Pfam" id="PF03177">
    <property type="entry name" value="Nucleoporin_C"/>
    <property type="match status" value="1"/>
</dbReference>
<evidence type="ECO:0000313" key="12">
    <source>
        <dbReference type="Proteomes" id="UP000703269"/>
    </source>
</evidence>
<gene>
    <name evidence="11" type="ORF">PsYK624_029950</name>
</gene>
<evidence type="ECO:0000256" key="3">
    <source>
        <dbReference type="ARBA" id="ARBA00022448"/>
    </source>
</evidence>
<sequence length="1233" mass="136581">MQGLAPTPAPRRTVYKRAASQELPPPPVTRRRSLVPSGSRPGGSRLYSRLGTPSRALERAHGNRDDTGSAQEGMDVDQDAVDEIIVERGLKFETIFAKSDELQVTFYAHLPTEVKLLLRNADFYRDVYTGEVDPTSGFALVASAEKCFVWNYSQALTGTPTCYIFPCPQDLDPLAMDTPLHALVPYGPTREPGLILLTPGGVLHFWDSLGMGLAGGAPSSRSSLSLSADERITTLTRADPQTFVVSTSTGRLFRLVLTASSGRYLITARAFNRPTSLLSLSRLLPTFLSSSSQGTEVEAGNINAVALRDRPADNTGRDVWTLINCRIQRWNMSSEGWEELLVDEDVWSLIGPYVVKKFASSITGTELDLDLELLDLKLTGSDELLILISFAGIEDQVAADAAPQPKRIYAIVGLSYSVGAFQVIEKKIQKVPYQSTSSSGAPMHPRMQLLLEGGMVGIQFGDTVVLCAPDTEFTDRLELKSATDRTLGIGVPRAGDESTLMVLTAATLMKVSIDAERVALFQAATGRANLIKSTMTQAILYGSHPENPLHFSFPPDVDEEALMLGAEQLSQAIMESDLSVVRPNHDLTAQLTHRRERLSFLIKFINDNGVLTKMSQRSRQRLATDAEKLFAASDLWSRHNDMLASGHSHNVLTDAVYAYMHAAGEVHHEDFMRAFFRLKVQDMGALLPRVNDIVKRSAHEVTQSLQSNLPQANDIVLTLLQGATDYRSFNLRVYGIELPLIEPWTSQPQAIDIVSHLFDLTFRLIDSPSSTTTASASPTTLAALRGQLPELAGVLFAAYAEWCAWLGSPLAASDPSNARAQAEFGERFRQARPVVLDTLRRAGFIDNAFALAERYRDYRSLAALCHSERERVYPPGVNPYQRRIWQYVEKYKEAFAEEMCAWYIEHGEVRTLFAQQEDHAIFSAYLDKFFATHRHPSISWLHDVGNGRFGIAANSLLEEAEGAGELSAKHLMLSIGKLAYLADALETNSAVDDRVLDSFHDGLDFVSVHDSLLADLKSALSTSRGRQSLDHQVDVITKAKATQLVGTGRRALQGVFKQLVKRLLQGKALSIEDAADALSLKDNDDESQLENYVIALRLLVHAKIPEARKQNAFKSIWRRIYLHDDWATIRHTVNATDAEITNRFRHTALYHALASTLHEQPEYTSCEGFILADPNDTLTVPTLSQLQSRWPGMPDEDVDGILRDYEWESAALKDLGLEDVVDRIKELAESDWE</sequence>
<keyword evidence="12" id="KW-1185">Reference proteome</keyword>
<dbReference type="Gene3D" id="1.20.58.1380">
    <property type="match status" value="1"/>
</dbReference>
<name>A0A9P3G2I4_9APHY</name>
<dbReference type="GO" id="GO:0000972">
    <property type="term" value="P:transcription-dependent tethering of RNA polymerase II gene DNA at nuclear periphery"/>
    <property type="evidence" value="ECO:0007669"/>
    <property type="project" value="TreeGrafter"/>
</dbReference>
<evidence type="ECO:0000256" key="5">
    <source>
        <dbReference type="ARBA" id="ARBA00022927"/>
    </source>
</evidence>
<dbReference type="GO" id="GO:0017056">
    <property type="term" value="F:structural constituent of nuclear pore"/>
    <property type="evidence" value="ECO:0007669"/>
    <property type="project" value="InterPro"/>
</dbReference>
<dbReference type="PANTHER" id="PTHR13405:SF11">
    <property type="entry name" value="NUCLEAR PORE COMPLEX PROTEIN NUP133"/>
    <property type="match status" value="1"/>
</dbReference>
<evidence type="ECO:0000259" key="9">
    <source>
        <dbReference type="Pfam" id="PF03177"/>
    </source>
</evidence>
<evidence type="ECO:0000256" key="1">
    <source>
        <dbReference type="ARBA" id="ARBA00004259"/>
    </source>
</evidence>
<dbReference type="Pfam" id="PF08801">
    <property type="entry name" value="Nucleoporin_N"/>
    <property type="match status" value="1"/>
</dbReference>